<dbReference type="GO" id="GO:0009102">
    <property type="term" value="P:biotin biosynthetic process"/>
    <property type="evidence" value="ECO:0007669"/>
    <property type="project" value="TreeGrafter"/>
</dbReference>
<keyword evidence="9" id="KW-1185">Reference proteome</keyword>
<protein>
    <submittedName>
        <fullName evidence="8">8-amino-7-oxononanoate synthase</fullName>
    </submittedName>
</protein>
<dbReference type="InterPro" id="IPR015424">
    <property type="entry name" value="PyrdxlP-dep_Trfase"/>
</dbReference>
<reference evidence="8 9" key="1">
    <citation type="submission" date="2017-10" db="EMBL/GenBank/DDBJ databases">
        <title>Paenichitinophaga pekingensis gen. nov., sp. nov., isolated from activated sludge.</title>
        <authorList>
            <person name="Jin D."/>
            <person name="Kong X."/>
            <person name="Deng Y."/>
            <person name="Bai Z."/>
        </authorList>
    </citation>
    <scope>NUCLEOTIDE SEQUENCE [LARGE SCALE GENOMIC DNA]</scope>
    <source>
        <strain evidence="8 9">13</strain>
    </source>
</reference>
<dbReference type="PROSITE" id="PS00599">
    <property type="entry name" value="AA_TRANSFER_CLASS_2"/>
    <property type="match status" value="1"/>
</dbReference>
<comment type="similarity">
    <text evidence="3">Belongs to the class-II pyridoxal-phosphate-dependent aminotransferase family. BioF subfamily.</text>
</comment>
<sequence length="372" mass="41130">MNPEHFLQAALHKREEQASLRQLRHFENRVDFCSNDYLGLASSERMGEHILRLNEPYSKKHGSGGSRLLSGNDPFIELAEGEIALFHRAAAGLIFNSGYDANLGLLSSVPGKHDTVIYDNLAHASIRDGIRLSLAHSYAFAHNDCESLQQKLSIAKRGLGEVFVVIESVYSMDGDIAPIEDILQLCQRYNAHLIVDEAHATGIVGSRGEGLVQSKGLENDCFARVHTFGKALGCHGAIVLGSETLKSYLINFARSFIYTTALPPVAVASMLAAYQLFPSMDEERRTIRAHIRKLRSGLNDNLFYSDTPIQVYNIPGNEAARTKAGYLQSLGLDVRAILHPTVAKGAERLRIIIHSFNTDHELELLIEGLRKN</sequence>
<evidence type="ECO:0000259" key="7">
    <source>
        <dbReference type="Pfam" id="PF00155"/>
    </source>
</evidence>
<accession>A0A291QZP3</accession>
<dbReference type="Gene3D" id="3.40.640.10">
    <property type="entry name" value="Type I PLP-dependent aspartate aminotransferase-like (Major domain)"/>
    <property type="match status" value="1"/>
</dbReference>
<evidence type="ECO:0000256" key="3">
    <source>
        <dbReference type="ARBA" id="ARBA00010008"/>
    </source>
</evidence>
<dbReference type="AlphaFoldDB" id="A0A291QZP3"/>
<proteinExistence type="inferred from homology"/>
<evidence type="ECO:0000256" key="2">
    <source>
        <dbReference type="ARBA" id="ARBA00005189"/>
    </source>
</evidence>
<comment type="pathway">
    <text evidence="2">Lipid metabolism.</text>
</comment>
<dbReference type="SUPFAM" id="SSF53383">
    <property type="entry name" value="PLP-dependent transferases"/>
    <property type="match status" value="1"/>
</dbReference>
<dbReference type="InterPro" id="IPR015421">
    <property type="entry name" value="PyrdxlP-dep_Trfase_major"/>
</dbReference>
<evidence type="ECO:0000256" key="5">
    <source>
        <dbReference type="ARBA" id="ARBA00022898"/>
    </source>
</evidence>
<organism evidence="8 9">
    <name type="scientific">Chitinophaga caeni</name>
    <dbReference type="NCBI Taxonomy" id="2029983"/>
    <lineage>
        <taxon>Bacteria</taxon>
        <taxon>Pseudomonadati</taxon>
        <taxon>Bacteroidota</taxon>
        <taxon>Chitinophagia</taxon>
        <taxon>Chitinophagales</taxon>
        <taxon>Chitinophagaceae</taxon>
        <taxon>Chitinophaga</taxon>
    </lineage>
</organism>
<evidence type="ECO:0000256" key="6">
    <source>
        <dbReference type="RuleBase" id="RU003693"/>
    </source>
</evidence>
<dbReference type="PANTHER" id="PTHR13693">
    <property type="entry name" value="CLASS II AMINOTRANSFERASE/8-AMINO-7-OXONONANOATE SYNTHASE"/>
    <property type="match status" value="1"/>
</dbReference>
<dbReference type="GO" id="GO:0030170">
    <property type="term" value="F:pyridoxal phosphate binding"/>
    <property type="evidence" value="ECO:0007669"/>
    <property type="project" value="InterPro"/>
</dbReference>
<keyword evidence="5 6" id="KW-0663">Pyridoxal phosphate</keyword>
<dbReference type="EMBL" id="CP023777">
    <property type="protein sequence ID" value="ATL49313.1"/>
    <property type="molecule type" value="Genomic_DNA"/>
</dbReference>
<gene>
    <name evidence="8" type="ORF">COR50_20225</name>
</gene>
<evidence type="ECO:0000313" key="9">
    <source>
        <dbReference type="Proteomes" id="UP000220133"/>
    </source>
</evidence>
<dbReference type="Proteomes" id="UP000220133">
    <property type="component" value="Chromosome"/>
</dbReference>
<dbReference type="OrthoDB" id="9807157at2"/>
<dbReference type="InterPro" id="IPR050087">
    <property type="entry name" value="AON_synthase_class-II"/>
</dbReference>
<feature type="domain" description="Aminotransferase class I/classII large" evidence="7">
    <location>
        <begin position="30"/>
        <end position="367"/>
    </location>
</feature>
<dbReference type="InterPro" id="IPR015422">
    <property type="entry name" value="PyrdxlP-dep_Trfase_small"/>
</dbReference>
<dbReference type="GO" id="GO:0016740">
    <property type="term" value="F:transferase activity"/>
    <property type="evidence" value="ECO:0007669"/>
    <property type="project" value="UniProtKB-KW"/>
</dbReference>
<evidence type="ECO:0000256" key="4">
    <source>
        <dbReference type="ARBA" id="ARBA00022679"/>
    </source>
</evidence>
<evidence type="ECO:0000313" key="8">
    <source>
        <dbReference type="EMBL" id="ATL49313.1"/>
    </source>
</evidence>
<dbReference type="RefSeq" id="WP_098195681.1">
    <property type="nucleotide sequence ID" value="NZ_CP023777.1"/>
</dbReference>
<comment type="cofactor">
    <cofactor evidence="1 6">
        <name>pyridoxal 5'-phosphate</name>
        <dbReference type="ChEBI" id="CHEBI:597326"/>
    </cofactor>
</comment>
<dbReference type="KEGG" id="cbae:COR50_20225"/>
<evidence type="ECO:0000256" key="1">
    <source>
        <dbReference type="ARBA" id="ARBA00001933"/>
    </source>
</evidence>
<keyword evidence="4" id="KW-0808">Transferase</keyword>
<dbReference type="Pfam" id="PF00155">
    <property type="entry name" value="Aminotran_1_2"/>
    <property type="match status" value="1"/>
</dbReference>
<dbReference type="PANTHER" id="PTHR13693:SF77">
    <property type="entry name" value="8-AMINO-7-OXONONANOATE SYNTHASE"/>
    <property type="match status" value="1"/>
</dbReference>
<dbReference type="InterPro" id="IPR004839">
    <property type="entry name" value="Aminotransferase_I/II_large"/>
</dbReference>
<dbReference type="Gene3D" id="3.90.1150.10">
    <property type="entry name" value="Aspartate Aminotransferase, domain 1"/>
    <property type="match status" value="1"/>
</dbReference>
<dbReference type="InterPro" id="IPR001917">
    <property type="entry name" value="Aminotrans_II_pyridoxalP_BS"/>
</dbReference>
<name>A0A291QZP3_9BACT</name>